<sequence length="150" mass="16943">MQGKLTQAKLIQIVIVLAILMAAFAYRTMRHESEPAKQPVTDIQNCDLSHSGCRLNRDGYSLVVTVEPPPIRAELPFVIKIEGLPRRPGKAWIEGRDMFMGRIPLTLRQEQGIWLTDAMVGACTEHSMVWQLVVEIEGETPLYIPFTVTR</sequence>
<dbReference type="Proteomes" id="UP000023775">
    <property type="component" value="Unassembled WGS sequence"/>
</dbReference>
<dbReference type="RefSeq" id="WP_005357558.1">
    <property type="nucleotide sequence ID" value="NZ_APVG01000046.1"/>
</dbReference>
<organism evidence="1 2">
    <name type="scientific">Aeromonas diversa CDC 2478-85</name>
    <dbReference type="NCBI Taxonomy" id="1268237"/>
    <lineage>
        <taxon>Bacteria</taxon>
        <taxon>Pseudomonadati</taxon>
        <taxon>Pseudomonadota</taxon>
        <taxon>Gammaproteobacteria</taxon>
        <taxon>Aeromonadales</taxon>
        <taxon>Aeromonadaceae</taxon>
        <taxon>Aeromonas</taxon>
    </lineage>
</organism>
<name>N9V6Z1_9GAMM</name>
<evidence type="ECO:0000313" key="1">
    <source>
        <dbReference type="EMBL" id="ENY71047.1"/>
    </source>
</evidence>
<dbReference type="PATRIC" id="fig|1268237.3.peg.3009"/>
<accession>N9V6Z1</accession>
<keyword evidence="2" id="KW-1185">Reference proteome</keyword>
<dbReference type="EMBL" id="APVG01000046">
    <property type="protein sequence ID" value="ENY71047.1"/>
    <property type="molecule type" value="Genomic_DNA"/>
</dbReference>
<gene>
    <name evidence="1" type="ORF">G114_15291</name>
</gene>
<comment type="caution">
    <text evidence="1">The sequence shown here is derived from an EMBL/GenBank/DDBJ whole genome shotgun (WGS) entry which is preliminary data.</text>
</comment>
<protein>
    <submittedName>
        <fullName evidence="1">Uncharacterized protein</fullName>
    </submittedName>
</protein>
<dbReference type="AlphaFoldDB" id="N9V6Z1"/>
<dbReference type="OrthoDB" id="6238758at2"/>
<reference evidence="1 2" key="1">
    <citation type="journal article" date="2013" name="Genome Announc.">
        <title>Draft Genome Sequence of the Aeromonas diversa Type Strain.</title>
        <authorList>
            <person name="Farfan M."/>
            <person name="Spataro N."/>
            <person name="Sanglas A."/>
            <person name="Albarral V."/>
            <person name="Loren J.G."/>
            <person name="Bosch E."/>
            <person name="Fuste M.C."/>
        </authorList>
    </citation>
    <scope>NUCLEOTIDE SEQUENCE [LARGE SCALE GENOMIC DNA]</scope>
    <source>
        <strain evidence="1 2">2478-85</strain>
    </source>
</reference>
<evidence type="ECO:0000313" key="2">
    <source>
        <dbReference type="Proteomes" id="UP000023775"/>
    </source>
</evidence>
<dbReference type="eggNOG" id="ENOG5033DQT">
    <property type="taxonomic scope" value="Bacteria"/>
</dbReference>
<proteinExistence type="predicted"/>